<dbReference type="EMBL" id="CM042883">
    <property type="protein sequence ID" value="KAI4378749.1"/>
    <property type="molecule type" value="Genomic_DNA"/>
</dbReference>
<evidence type="ECO:0000313" key="2">
    <source>
        <dbReference type="Proteomes" id="UP001057402"/>
    </source>
</evidence>
<reference evidence="2" key="1">
    <citation type="journal article" date="2023" name="Front. Plant Sci.">
        <title>Chromosomal-level genome assembly of Melastoma candidum provides insights into trichome evolution.</title>
        <authorList>
            <person name="Zhong Y."/>
            <person name="Wu W."/>
            <person name="Sun C."/>
            <person name="Zou P."/>
            <person name="Liu Y."/>
            <person name="Dai S."/>
            <person name="Zhou R."/>
        </authorList>
    </citation>
    <scope>NUCLEOTIDE SEQUENCE [LARGE SCALE GENOMIC DNA]</scope>
</reference>
<comment type="caution">
    <text evidence="1">The sequence shown here is derived from an EMBL/GenBank/DDBJ whole genome shotgun (WGS) entry which is preliminary data.</text>
</comment>
<name>A0ACB9RIR8_9MYRT</name>
<organism evidence="1 2">
    <name type="scientific">Melastoma candidum</name>
    <dbReference type="NCBI Taxonomy" id="119954"/>
    <lineage>
        <taxon>Eukaryota</taxon>
        <taxon>Viridiplantae</taxon>
        <taxon>Streptophyta</taxon>
        <taxon>Embryophyta</taxon>
        <taxon>Tracheophyta</taxon>
        <taxon>Spermatophyta</taxon>
        <taxon>Magnoliopsida</taxon>
        <taxon>eudicotyledons</taxon>
        <taxon>Gunneridae</taxon>
        <taxon>Pentapetalae</taxon>
        <taxon>rosids</taxon>
        <taxon>malvids</taxon>
        <taxon>Myrtales</taxon>
        <taxon>Melastomataceae</taxon>
        <taxon>Melastomatoideae</taxon>
        <taxon>Melastomateae</taxon>
        <taxon>Melastoma</taxon>
    </lineage>
</organism>
<gene>
    <name evidence="1" type="ORF">MLD38_016186</name>
</gene>
<dbReference type="Proteomes" id="UP001057402">
    <property type="component" value="Chromosome 4"/>
</dbReference>
<keyword evidence="2" id="KW-1185">Reference proteome</keyword>
<evidence type="ECO:0000313" key="1">
    <source>
        <dbReference type="EMBL" id="KAI4378749.1"/>
    </source>
</evidence>
<accession>A0ACB9RIR8</accession>
<protein>
    <submittedName>
        <fullName evidence="1">Uncharacterized protein</fullName>
    </submittedName>
</protein>
<proteinExistence type="predicted"/>
<sequence length="89" mass="9897">MDEIEVGAEASKRLSIIDVSFEDDSLLDLSSSLSLRAAGDRDLGRLCFSFRLCWLCRILERGVSCSSVLVRRDASYNKNGDTLRVVILV</sequence>